<proteinExistence type="predicted"/>
<protein>
    <recommendedName>
        <fullName evidence="3">Glycosyltransferase</fullName>
    </recommendedName>
</protein>
<evidence type="ECO:0000313" key="1">
    <source>
        <dbReference type="EMBL" id="AZI54287.1"/>
    </source>
</evidence>
<dbReference type="Gene3D" id="3.40.50.2000">
    <property type="entry name" value="Glycogen Phosphorylase B"/>
    <property type="match status" value="2"/>
</dbReference>
<accession>A0A3G8ZCC1</accession>
<reference evidence="2" key="1">
    <citation type="submission" date="2018-11" db="EMBL/GenBank/DDBJ databases">
        <title>Proposal to divide the Flavobacteriaceae and reorganize its genera based on Amino Acid Identity values calculated from whole genome sequences.</title>
        <authorList>
            <person name="Nicholson A.C."/>
            <person name="Gulvik C.A."/>
            <person name="Whitney A.M."/>
            <person name="Sheth M."/>
            <person name="Batra D."/>
            <person name="Pryor J."/>
            <person name="Bernardet J.-F."/>
            <person name="Hugo C."/>
            <person name="Kampfer P."/>
            <person name="Newman J.D."/>
            <person name="McQuiston J.R."/>
        </authorList>
    </citation>
    <scope>NUCLEOTIDE SEQUENCE [LARGE SCALE GENOMIC DNA]</scope>
    <source>
        <strain evidence="2">H6466</strain>
    </source>
</reference>
<dbReference type="EMBL" id="CP034160">
    <property type="protein sequence ID" value="AZI54287.1"/>
    <property type="molecule type" value="Genomic_DNA"/>
</dbReference>
<dbReference type="RefSeq" id="WP_124985663.1">
    <property type="nucleotide sequence ID" value="NZ_CP034160.1"/>
</dbReference>
<dbReference type="PANTHER" id="PTHR12526:SF630">
    <property type="entry name" value="GLYCOSYLTRANSFERASE"/>
    <property type="match status" value="1"/>
</dbReference>
<organism evidence="1 2">
    <name type="scientific">Epilithonimonas vandammei</name>
    <dbReference type="NCBI Taxonomy" id="2487072"/>
    <lineage>
        <taxon>Bacteria</taxon>
        <taxon>Pseudomonadati</taxon>
        <taxon>Bacteroidota</taxon>
        <taxon>Flavobacteriia</taxon>
        <taxon>Flavobacteriales</taxon>
        <taxon>Weeksellaceae</taxon>
        <taxon>Chryseobacterium group</taxon>
        <taxon>Epilithonimonas</taxon>
    </lineage>
</organism>
<dbReference type="KEGG" id="eva:EIB75_02985"/>
<evidence type="ECO:0000313" key="2">
    <source>
        <dbReference type="Proteomes" id="UP000272316"/>
    </source>
</evidence>
<dbReference type="PANTHER" id="PTHR12526">
    <property type="entry name" value="GLYCOSYLTRANSFERASE"/>
    <property type="match status" value="1"/>
</dbReference>
<dbReference type="Proteomes" id="UP000272316">
    <property type="component" value="Chromosome"/>
</dbReference>
<dbReference type="AlphaFoldDB" id="A0A3G8ZCC1"/>
<evidence type="ECO:0008006" key="3">
    <source>
        <dbReference type="Google" id="ProtNLM"/>
    </source>
</evidence>
<name>A0A3G8ZCC1_9FLAO</name>
<sequence length="429" mass="48563">MKNLLFITWDGPQTSYMEGLFMPIFQEIAKRGDYKFHVVQFTWSDDEKIAYTQAAADKMGITYTAWPVLRKPNVSIGSLLTVLTSAAKIKKYIRENNIHIVMPRSTFPAMIVNQINSPFASRAIFPFRGLRGSGFFPFSELRGAGKVPFRGFRGKLIFDADGLPIEERIDFAGLKKESFQYKLMKSAETKMLKSADAVITRSQKAIDIHIANIGESYRSKFSVVFNGRDKNVFAYQSHLREKVRQELGLEDELLFVYAGSLGPQYCLSEMLEIFQAYAEKHWAKFLILTGNTDFAEQNIPSELKEHVILKSVPSEKVSFYLNGGDVAFGLRKPTFSMQGVAPIKLGEYLLCGLPVIASKGIGDTEKILENFEECYLYDHSIGLLPQIEHIKNFVEKAIFVDRNKIAQKAQDYFSLQAAAESYLKVLKVL</sequence>
<dbReference type="SUPFAM" id="SSF53756">
    <property type="entry name" value="UDP-Glycosyltransferase/glycogen phosphorylase"/>
    <property type="match status" value="1"/>
</dbReference>
<gene>
    <name evidence="1" type="ORF">EIB75_02985</name>
</gene>